<gene>
    <name evidence="2" type="ORF">PECAL_4P21730</name>
</gene>
<feature type="compositionally biased region" description="Basic and acidic residues" evidence="1">
    <location>
        <begin position="133"/>
        <end position="142"/>
    </location>
</feature>
<keyword evidence="3" id="KW-1185">Reference proteome</keyword>
<evidence type="ECO:0000256" key="1">
    <source>
        <dbReference type="SAM" id="MobiDB-lite"/>
    </source>
</evidence>
<organism evidence="2 3">
    <name type="scientific">Pelagomonas calceolata</name>
    <dbReference type="NCBI Taxonomy" id="35677"/>
    <lineage>
        <taxon>Eukaryota</taxon>
        <taxon>Sar</taxon>
        <taxon>Stramenopiles</taxon>
        <taxon>Ochrophyta</taxon>
        <taxon>Pelagophyceae</taxon>
        <taxon>Pelagomonadales</taxon>
        <taxon>Pelagomonadaceae</taxon>
        <taxon>Pelagomonas</taxon>
    </lineage>
</organism>
<protein>
    <submittedName>
        <fullName evidence="2">Uncharacterized protein</fullName>
    </submittedName>
</protein>
<proteinExistence type="predicted"/>
<sequence>MRGVVRRAAPPFPAVLNKFIFKGSRGEYVSLLPQEPENVLRPGLICRRQQIDKSTKFGLPWPTRSHPPAPPRPTPRAQDQVATLPLSGRGHPPHRPEKNRRPPRRVLSQGAEAPHSPQSLRTQAATRAAPQEHVQRTPEADGRGTQGRAPGTRRVRAQALAGRVRQPGPPREMRRRVVHHGPTRRRLHGQRAAVLARVRPEVDGGEWLRARPAADGRSMREPLPVPLLA</sequence>
<dbReference type="EMBL" id="CAKKNE010000004">
    <property type="protein sequence ID" value="CAH0374865.1"/>
    <property type="molecule type" value="Genomic_DNA"/>
</dbReference>
<reference evidence="2" key="1">
    <citation type="submission" date="2021-11" db="EMBL/GenBank/DDBJ databases">
        <authorList>
            <consortium name="Genoscope - CEA"/>
            <person name="William W."/>
        </authorList>
    </citation>
    <scope>NUCLEOTIDE SEQUENCE</scope>
</reference>
<dbReference type="Proteomes" id="UP000789595">
    <property type="component" value="Unassembled WGS sequence"/>
</dbReference>
<comment type="caution">
    <text evidence="2">The sequence shown here is derived from an EMBL/GenBank/DDBJ whole genome shotgun (WGS) entry which is preliminary data.</text>
</comment>
<accession>A0A8J2WPA5</accession>
<feature type="compositionally biased region" description="Polar residues" evidence="1">
    <location>
        <begin position="116"/>
        <end position="125"/>
    </location>
</feature>
<name>A0A8J2WPA5_9STRA</name>
<evidence type="ECO:0000313" key="3">
    <source>
        <dbReference type="Proteomes" id="UP000789595"/>
    </source>
</evidence>
<feature type="compositionally biased region" description="Pro residues" evidence="1">
    <location>
        <begin position="65"/>
        <end position="74"/>
    </location>
</feature>
<evidence type="ECO:0000313" key="2">
    <source>
        <dbReference type="EMBL" id="CAH0374865.1"/>
    </source>
</evidence>
<feature type="region of interest" description="Disordered" evidence="1">
    <location>
        <begin position="55"/>
        <end position="153"/>
    </location>
</feature>
<dbReference type="AlphaFoldDB" id="A0A8J2WPA5"/>